<gene>
    <name evidence="3" type="ORF">g3188</name>
</gene>
<keyword evidence="1" id="KW-0560">Oxidoreductase</keyword>
<dbReference type="PANTHER" id="PTHR43364:SF15">
    <property type="entry name" value="ARYL-ALCOHOL DEHYDROGENASE AAD16-RELATED"/>
    <property type="match status" value="1"/>
</dbReference>
<sequence length="356" mass="40797">MSDGKIVPWSKLGSSGLKVSQYIIGCMQYGSKEWSSWVEDDEEKIFGILKKAYDYGIRTFDTADIYSNGRSEIILGKFLKEYNIKRDKVVIMTKYYGKIDDDYGPDLNSLRFNSLPESTKIDFVNSGGLSRKHIMDAVEGSMKRLGTYIDVYQIHRLDDTPPEEIMRGLNDVVEKGYVRYIGASSMKAIQFAELQHVADLKGYHKFVNMQSRYNLLEREDEHEMNYFCNKNGIGLTPYFALAYGRLARPLKKNDQDKTVREETMAAYFRPLTLEDKETPEFGADVEIVQRVEELAKKKQTKMSCIALAWLVSKGAHPIVGIGSEERLDDLVSAAEITLTDDEIKYLEEPYKPKLRM</sequence>
<protein>
    <submittedName>
        <fullName evidence="3">Aldo-keto reductase</fullName>
    </submittedName>
</protein>
<dbReference type="GO" id="GO:0016491">
    <property type="term" value="F:oxidoreductase activity"/>
    <property type="evidence" value="ECO:0007669"/>
    <property type="project" value="UniProtKB-KW"/>
</dbReference>
<dbReference type="EMBL" id="MK890688">
    <property type="protein sequence ID" value="QFR37193.1"/>
    <property type="molecule type" value="Genomic_DNA"/>
</dbReference>
<dbReference type="InterPro" id="IPR023210">
    <property type="entry name" value="NADP_OxRdtase_dom"/>
</dbReference>
<dbReference type="InterPro" id="IPR050523">
    <property type="entry name" value="AKR_Detox_Biosynth"/>
</dbReference>
<proteinExistence type="predicted"/>
<organism evidence="3">
    <name type="scientific">Cyberlindnera americana</name>
    <dbReference type="NCBI Taxonomy" id="36016"/>
    <lineage>
        <taxon>Eukaryota</taxon>
        <taxon>Fungi</taxon>
        <taxon>Dikarya</taxon>
        <taxon>Ascomycota</taxon>
        <taxon>Saccharomycotina</taxon>
        <taxon>Saccharomycetes</taxon>
        <taxon>Phaffomycetales</taxon>
        <taxon>Phaffomycetaceae</taxon>
        <taxon>Cyberlindnera</taxon>
    </lineage>
</organism>
<dbReference type="FunFam" id="3.20.20.100:FF:000004">
    <property type="entry name" value="Oxidoreductase, aldo/keto reductase"/>
    <property type="match status" value="1"/>
</dbReference>
<dbReference type="SUPFAM" id="SSF51430">
    <property type="entry name" value="NAD(P)-linked oxidoreductase"/>
    <property type="match status" value="1"/>
</dbReference>
<evidence type="ECO:0000256" key="1">
    <source>
        <dbReference type="ARBA" id="ARBA00023002"/>
    </source>
</evidence>
<reference evidence="3" key="1">
    <citation type="journal article" date="2019" name="Front. Microbiol.">
        <title>An Overview of Genes From Cyberlindnera americana, a Symbiont Yeast Isolated From the Gut of the Bark Beetle Dendroctonus rhizophagus (Curculionidae: Scolytinae), Involved in the Detoxification Process Using Genome and Transcriptome Data.</title>
        <authorList>
            <person name="Soto-Robles L.V."/>
            <person name="Torres-Banda V."/>
            <person name="Rivera-Orduna F.N."/>
            <person name="Curiel-Quesada E."/>
            <person name="Hidalgo-Lara M.E."/>
            <person name="Zuniga G."/>
        </authorList>
    </citation>
    <scope>NUCLEOTIDE SEQUENCE</scope>
    <source>
        <strain evidence="3">ChDrAdgY46</strain>
    </source>
</reference>
<evidence type="ECO:0000259" key="2">
    <source>
        <dbReference type="Pfam" id="PF00248"/>
    </source>
</evidence>
<dbReference type="CDD" id="cd19079">
    <property type="entry name" value="AKR_EcYajO-like"/>
    <property type="match status" value="1"/>
</dbReference>
<dbReference type="InterPro" id="IPR036812">
    <property type="entry name" value="NAD(P)_OxRdtase_dom_sf"/>
</dbReference>
<feature type="domain" description="NADP-dependent oxidoreductase" evidence="2">
    <location>
        <begin position="24"/>
        <end position="348"/>
    </location>
</feature>
<dbReference type="AlphaFoldDB" id="A0A5P8N951"/>
<evidence type="ECO:0000313" key="3">
    <source>
        <dbReference type="EMBL" id="QFR37193.1"/>
    </source>
</evidence>
<accession>A0A5P8N951</accession>
<dbReference type="GO" id="GO:0005829">
    <property type="term" value="C:cytosol"/>
    <property type="evidence" value="ECO:0007669"/>
    <property type="project" value="UniProtKB-ARBA"/>
</dbReference>
<dbReference type="Pfam" id="PF00248">
    <property type="entry name" value="Aldo_ket_red"/>
    <property type="match status" value="1"/>
</dbReference>
<dbReference type="Gene3D" id="3.20.20.100">
    <property type="entry name" value="NADP-dependent oxidoreductase domain"/>
    <property type="match status" value="1"/>
</dbReference>
<dbReference type="PANTHER" id="PTHR43364">
    <property type="entry name" value="NADH-SPECIFIC METHYLGLYOXAL REDUCTASE-RELATED"/>
    <property type="match status" value="1"/>
</dbReference>
<name>A0A5P8N951_9ASCO</name>